<dbReference type="EMBL" id="BMMP01000013">
    <property type="protein sequence ID" value="GGO53613.1"/>
    <property type="molecule type" value="Genomic_DNA"/>
</dbReference>
<sequence length="64" mass="6708">MASDSVHRMPKKPWYCPYFRSGTSRKLISVMLAVCCVSPSVSTTTAASSASAAPSGERGVPETA</sequence>
<reference evidence="3" key="1">
    <citation type="journal article" date="2019" name="Int. J. Syst. Evol. Microbiol.">
        <title>The Global Catalogue of Microorganisms (GCM) 10K type strain sequencing project: providing services to taxonomists for standard genome sequencing and annotation.</title>
        <authorList>
            <consortium name="The Broad Institute Genomics Platform"/>
            <consortium name="The Broad Institute Genome Sequencing Center for Infectious Disease"/>
            <person name="Wu L."/>
            <person name="Ma J."/>
        </authorList>
    </citation>
    <scope>NUCLEOTIDE SEQUENCE [LARGE SCALE GENOMIC DNA]</scope>
    <source>
        <strain evidence="3">CGMCC 4.7178</strain>
    </source>
</reference>
<feature type="region of interest" description="Disordered" evidence="1">
    <location>
        <begin position="43"/>
        <end position="64"/>
    </location>
</feature>
<organism evidence="2 3">
    <name type="scientific">Streptomyces daqingensis</name>
    <dbReference type="NCBI Taxonomy" id="1472640"/>
    <lineage>
        <taxon>Bacteria</taxon>
        <taxon>Bacillati</taxon>
        <taxon>Actinomycetota</taxon>
        <taxon>Actinomycetes</taxon>
        <taxon>Kitasatosporales</taxon>
        <taxon>Streptomycetaceae</taxon>
        <taxon>Streptomyces</taxon>
    </lineage>
</organism>
<evidence type="ECO:0000313" key="3">
    <source>
        <dbReference type="Proteomes" id="UP000631535"/>
    </source>
</evidence>
<feature type="compositionally biased region" description="Low complexity" evidence="1">
    <location>
        <begin position="43"/>
        <end position="55"/>
    </location>
</feature>
<keyword evidence="3" id="KW-1185">Reference proteome</keyword>
<name>A0ABQ2MKN2_9ACTN</name>
<dbReference type="Proteomes" id="UP000631535">
    <property type="component" value="Unassembled WGS sequence"/>
</dbReference>
<accession>A0ABQ2MKN2</accession>
<comment type="caution">
    <text evidence="2">The sequence shown here is derived from an EMBL/GenBank/DDBJ whole genome shotgun (WGS) entry which is preliminary data.</text>
</comment>
<proteinExistence type="predicted"/>
<gene>
    <name evidence="2" type="ORF">GCM10012287_40660</name>
</gene>
<evidence type="ECO:0000256" key="1">
    <source>
        <dbReference type="SAM" id="MobiDB-lite"/>
    </source>
</evidence>
<protein>
    <submittedName>
        <fullName evidence="2">Uncharacterized protein</fullName>
    </submittedName>
</protein>
<evidence type="ECO:0000313" key="2">
    <source>
        <dbReference type="EMBL" id="GGO53613.1"/>
    </source>
</evidence>
<dbReference type="RefSeq" id="WP_189038607.1">
    <property type="nucleotide sequence ID" value="NZ_BMMP01000013.1"/>
</dbReference>